<evidence type="ECO:0000256" key="1">
    <source>
        <dbReference type="SAM" id="Phobius"/>
    </source>
</evidence>
<name>A0A4R8G671_9GAMM</name>
<dbReference type="RefSeq" id="WP_134016829.1">
    <property type="nucleotide sequence ID" value="NZ_SOEC01000004.1"/>
</dbReference>
<sequence length="192" mass="20172">MEWRDAISEVAKYAPAVATALGGPAAGGIATGAAAMVTGLLGVENSPAGLVAATQDPAKKAELIRINNEHRQELTRMAFEAQAKADAEETARLSDINATMRAELNHEGVFKSGWRPAIGWVLAIAFGLMSAALSYALLRDPSQLPSIMDGIITLVVAMAAVLGVNISARSKDKRVAMTGESPRSFLDAIRTK</sequence>
<organism evidence="2 3">
    <name type="scientific">Modicisalibacter xianhensis</name>
    <dbReference type="NCBI Taxonomy" id="442341"/>
    <lineage>
        <taxon>Bacteria</taxon>
        <taxon>Pseudomonadati</taxon>
        <taxon>Pseudomonadota</taxon>
        <taxon>Gammaproteobacteria</taxon>
        <taxon>Oceanospirillales</taxon>
        <taxon>Halomonadaceae</taxon>
        <taxon>Modicisalibacter</taxon>
    </lineage>
</organism>
<feature type="transmembrane region" description="Helical" evidence="1">
    <location>
        <begin position="117"/>
        <end position="138"/>
    </location>
</feature>
<evidence type="ECO:0000313" key="2">
    <source>
        <dbReference type="EMBL" id="TDX30769.1"/>
    </source>
</evidence>
<keyword evidence="1" id="KW-0812">Transmembrane</keyword>
<protein>
    <submittedName>
        <fullName evidence="2">Holin (3TMs family)</fullName>
    </submittedName>
</protein>
<dbReference type="EMBL" id="SOEC01000004">
    <property type="protein sequence ID" value="TDX30769.1"/>
    <property type="molecule type" value="Genomic_DNA"/>
</dbReference>
<evidence type="ECO:0000313" key="3">
    <source>
        <dbReference type="Proteomes" id="UP000294489"/>
    </source>
</evidence>
<keyword evidence="1" id="KW-0472">Membrane</keyword>
<comment type="caution">
    <text evidence="2">The sequence shown here is derived from an EMBL/GenBank/DDBJ whole genome shotgun (WGS) entry which is preliminary data.</text>
</comment>
<gene>
    <name evidence="2" type="ORF">DFO67_10424</name>
</gene>
<keyword evidence="1" id="KW-1133">Transmembrane helix</keyword>
<feature type="transmembrane region" description="Helical" evidence="1">
    <location>
        <begin position="150"/>
        <end position="168"/>
    </location>
</feature>
<dbReference type="Proteomes" id="UP000294489">
    <property type="component" value="Unassembled WGS sequence"/>
</dbReference>
<dbReference type="OrthoDB" id="7366354at2"/>
<dbReference type="InterPro" id="IPR021497">
    <property type="entry name" value="GTA_holin_3TM"/>
</dbReference>
<accession>A0A4R8G671</accession>
<proteinExistence type="predicted"/>
<dbReference type="Pfam" id="PF11351">
    <property type="entry name" value="GTA_holin_3TM"/>
    <property type="match status" value="1"/>
</dbReference>
<reference evidence="2 3" key="1">
    <citation type="submission" date="2019-03" db="EMBL/GenBank/DDBJ databases">
        <title>Freshwater and sediment microbial communities from various areas in North America, analyzing microbe dynamics in response to fracking.</title>
        <authorList>
            <person name="Lamendella R."/>
        </authorList>
    </citation>
    <scope>NUCLEOTIDE SEQUENCE [LARGE SCALE GENOMIC DNA]</scope>
    <source>
        <strain evidence="2 3">6_TX</strain>
    </source>
</reference>
<dbReference type="AlphaFoldDB" id="A0A4R8G671"/>